<evidence type="ECO:0000256" key="1">
    <source>
        <dbReference type="SAM" id="MobiDB-lite"/>
    </source>
</evidence>
<feature type="region of interest" description="Disordered" evidence="1">
    <location>
        <begin position="97"/>
        <end position="116"/>
    </location>
</feature>
<sequence length="275" mass="30492">MRQCLRTSHRSNSFGAALKARAVLSDINMGCGSSKITVVEPVKPRGLNGNETETLEFVVQGGSRGDSAVSKMTTDSGVSLDAAEPTVLPGSVPRMLPPIQGQSPGLAQQSEERPKSSEILEQLLVQGIIPAQPRQGGSGEAYNIMMNDAEKPKRRPPARLESLKIRKEQEVTRKEDIEMKMRQVEERRKEKEEDLKRRLRIKSARPSVAAPVTADRELDPLELLHSEQLPVPTRTKQLQSMEPVNGDSEDQRLNDSPELENDSTFQQTEDTDEGF</sequence>
<proteinExistence type="predicted"/>
<dbReference type="PANTHER" id="PTHR10104:SF20">
    <property type="entry name" value="STATHMIN DOMAIN-CONTAINING PROTEIN 1"/>
    <property type="match status" value="1"/>
</dbReference>
<organism evidence="2">
    <name type="scientific">Cyprinus carpio</name>
    <name type="common">Common carp</name>
    <dbReference type="NCBI Taxonomy" id="7962"/>
    <lineage>
        <taxon>Eukaryota</taxon>
        <taxon>Metazoa</taxon>
        <taxon>Chordata</taxon>
        <taxon>Craniata</taxon>
        <taxon>Vertebrata</taxon>
        <taxon>Euteleostomi</taxon>
        <taxon>Actinopterygii</taxon>
        <taxon>Neopterygii</taxon>
        <taxon>Teleostei</taxon>
        <taxon>Ostariophysi</taxon>
        <taxon>Cypriniformes</taxon>
        <taxon>Cyprinidae</taxon>
        <taxon>Cyprininae</taxon>
        <taxon>Cyprinus</taxon>
    </lineage>
</organism>
<dbReference type="GeneID" id="109111001"/>
<protein>
    <submittedName>
        <fullName evidence="2">Stathmin domain-containing protein 1-like isoform X1</fullName>
    </submittedName>
</protein>
<dbReference type="RefSeq" id="XP_018979507.2">
    <property type="nucleotide sequence ID" value="XM_019123962.2"/>
</dbReference>
<gene>
    <name evidence="2" type="primary">LOC109111001</name>
</gene>
<dbReference type="AlphaFoldDB" id="A0A9Q9VJL6"/>
<name>A0A9Q9VJL6_CYPCA</name>
<dbReference type="PANTHER" id="PTHR10104">
    <property type="entry name" value="STATHMIN"/>
    <property type="match status" value="1"/>
</dbReference>
<dbReference type="KEGG" id="ccar:109111001"/>
<evidence type="ECO:0000313" key="2">
    <source>
        <dbReference type="RefSeq" id="XP_018979507.2"/>
    </source>
</evidence>
<reference evidence="2" key="1">
    <citation type="submission" date="2025-08" db="UniProtKB">
        <authorList>
            <consortium name="RefSeq"/>
        </authorList>
    </citation>
    <scope>IDENTIFICATION</scope>
    <source>
        <tissue evidence="2">Muscle</tissue>
    </source>
</reference>
<dbReference type="GO" id="GO:0031110">
    <property type="term" value="P:regulation of microtubule polymerization or depolymerization"/>
    <property type="evidence" value="ECO:0007669"/>
    <property type="project" value="InterPro"/>
</dbReference>
<accession>A0A9Q9VJL6</accession>
<feature type="region of interest" description="Disordered" evidence="1">
    <location>
        <begin position="184"/>
        <end position="275"/>
    </location>
</feature>
<feature type="compositionally biased region" description="Polar residues" evidence="1">
    <location>
        <begin position="100"/>
        <end position="109"/>
    </location>
</feature>
<feature type="compositionally biased region" description="Basic and acidic residues" evidence="1">
    <location>
        <begin position="184"/>
        <end position="196"/>
    </location>
</feature>
<dbReference type="InterPro" id="IPR000956">
    <property type="entry name" value="Stathmin_fam"/>
</dbReference>
<dbReference type="Proteomes" id="UP001155660">
    <property type="component" value="Chromosome B19"/>
</dbReference>
<feature type="compositionally biased region" description="Basic and acidic residues" evidence="1">
    <location>
        <begin position="214"/>
        <end position="225"/>
    </location>
</feature>
<feature type="region of interest" description="Disordered" evidence="1">
    <location>
        <begin position="147"/>
        <end position="167"/>
    </location>
</feature>
<dbReference type="OrthoDB" id="9940536at2759"/>